<evidence type="ECO:0000313" key="8">
    <source>
        <dbReference type="Proteomes" id="UP000031666"/>
    </source>
</evidence>
<keyword evidence="2 5" id="KW-0378">Hydrolase</keyword>
<dbReference type="GO" id="GO:0005524">
    <property type="term" value="F:ATP binding"/>
    <property type="evidence" value="ECO:0007669"/>
    <property type="project" value="UniProtKB-UniRule"/>
</dbReference>
<dbReference type="InterPro" id="IPR013498">
    <property type="entry name" value="Topo_IA_Znf"/>
</dbReference>
<gene>
    <name evidence="7" type="ORF">JCM19241_3215</name>
</gene>
<dbReference type="Gene3D" id="3.30.65.10">
    <property type="entry name" value="Bacterial Topoisomerase I, domain 1"/>
    <property type="match status" value="1"/>
</dbReference>
<evidence type="ECO:0000256" key="2">
    <source>
        <dbReference type="ARBA" id="ARBA00022801"/>
    </source>
</evidence>
<dbReference type="PANTHER" id="PTHR11070:SF63">
    <property type="entry name" value="DNA HELICASE IV"/>
    <property type="match status" value="1"/>
</dbReference>
<evidence type="ECO:0000256" key="1">
    <source>
        <dbReference type="ARBA" id="ARBA00022741"/>
    </source>
</evidence>
<dbReference type="GO" id="GO:0016887">
    <property type="term" value="F:ATP hydrolysis activity"/>
    <property type="evidence" value="ECO:0007669"/>
    <property type="project" value="RHEA"/>
</dbReference>
<keyword evidence="4 5" id="KW-0067">ATP-binding</keyword>
<dbReference type="Gene3D" id="3.40.50.300">
    <property type="entry name" value="P-loop containing nucleotide triphosphate hydrolases"/>
    <property type="match status" value="3"/>
</dbReference>
<dbReference type="STRING" id="1481914.JCM19241_3215"/>
<reference evidence="7 8" key="1">
    <citation type="submission" date="2015-01" db="EMBL/GenBank/DDBJ databases">
        <title>Vibrio sp. C94 JCM 19241 whole genome shotgun sequence.</title>
        <authorList>
            <person name="Sawabe T."/>
            <person name="Meirelles P."/>
            <person name="Feng G."/>
            <person name="Sayaka M."/>
            <person name="Hattori M."/>
            <person name="Ohkuma M."/>
        </authorList>
    </citation>
    <scope>NUCLEOTIDE SEQUENCE [LARGE SCALE GENOMIC DNA]</scope>
    <source>
        <strain evidence="8">JCM 19241</strain>
    </source>
</reference>
<dbReference type="AlphaFoldDB" id="A0A0B8QJK6"/>
<sequence>MSVVSISVNLWGKLTNSFDTVTFEDGAINLYRKGRRIDTIDTDNFQSFTVSSTSWLGGSITLPESTCLNGLNPKHVASFTEAINTVIEKRIASQTLSDIKDFELNAVNTFPRDSQSGHLAQVCESIHLLTIQRPSLLSSFGDSERNLVRLIADFYPLDIASLRAFHEGHQLQQREEFYDAVESNPLTEEQRLAVIRNNDRNMVLAAAGTGKTSVMVAKILDLVDRKIASPSQILTMAYNKSAATELDERLSEKAQKSNVHLEETPQISTFHALGRKILQESGIDTRLSQLTQDSDKLDIWASRWLQTYLLQHFDKLPTLVEMIAPPIDPMSYRSAAAFQRYQRDNTFSTIKGEKVKGFQELLIANYLFIKGVEYEYEPQYPVKQRVSAGVDYRPDFYLPQADIYLEHFGISRDGSTRIDIDSVKYNSDIQWKRQFHELNGTKLVETYHYNWVEGTLNNRLDSLISELEIPVHPKNKDEILKHINESDYISDGAKILRKCLSAIRSEGLSSTAIFQRLAHNGIIDAKSTTSLLTQLQDDYIEELRSNESIDFDDMISLATEVVASGEFIPSWSQILIDEFQDISASRMKLITTVIEKSKTKPALTVVGDDWQSIYRFSGGKLELTTRFADLIGSYSETKLQKTFRYNNSIAQTAGLFVMENPEQYQKQIQTHTVVDTPQVYLLDDKKNGKDALEAKIYEVVSKIRSHDSQGSIAIIGRYNYLLSEANITLGKRNARDGVKFWTFHKSKGLEADYCILIGFSQGKQGFPSDTVENTVVEALLPSIDSFPDSEERRLFYVGVTRAKKKAYIIADPSSPSKFVTELLNPKFGVGIHSESFKQAYRTTFKCKHCEEGFLKRIEGQYGDFYTCSTGNGCAVKNVRSCSKCGSPSSDTRSHSVCHNPACGHKSKVCPACGRPMVKRTGKKGIFWGCSGYSLSHDQCTYTEKLSASDTETASSRKKKA</sequence>
<dbReference type="GO" id="GO:0043138">
    <property type="term" value="F:3'-5' DNA helicase activity"/>
    <property type="evidence" value="ECO:0007669"/>
    <property type="project" value="UniProtKB-EC"/>
</dbReference>
<keyword evidence="3 5" id="KW-0347">Helicase</keyword>
<name>A0A0B8QJK6_9VIBR</name>
<dbReference type="SUPFAM" id="SSF52540">
    <property type="entry name" value="P-loop containing nucleoside triphosphate hydrolases"/>
    <property type="match status" value="1"/>
</dbReference>
<dbReference type="GO" id="GO:0006265">
    <property type="term" value="P:DNA topological change"/>
    <property type="evidence" value="ECO:0007669"/>
    <property type="project" value="InterPro"/>
</dbReference>
<accession>A0A0B8QJK6</accession>
<keyword evidence="1 5" id="KW-0547">Nucleotide-binding</keyword>
<dbReference type="InterPro" id="IPR000212">
    <property type="entry name" value="DNA_helicase_UvrD/REP"/>
</dbReference>
<feature type="domain" description="UvrD-like helicase ATP-binding" evidence="6">
    <location>
        <begin position="184"/>
        <end position="646"/>
    </location>
</feature>
<dbReference type="InterPro" id="IPR014016">
    <property type="entry name" value="UvrD-like_ATP-bd"/>
</dbReference>
<evidence type="ECO:0000256" key="3">
    <source>
        <dbReference type="ARBA" id="ARBA00022806"/>
    </source>
</evidence>
<feature type="binding site" evidence="5">
    <location>
        <begin position="205"/>
        <end position="212"/>
    </location>
    <ligand>
        <name>ATP</name>
        <dbReference type="ChEBI" id="CHEBI:30616"/>
    </ligand>
</feature>
<evidence type="ECO:0000256" key="4">
    <source>
        <dbReference type="ARBA" id="ARBA00022840"/>
    </source>
</evidence>
<protein>
    <submittedName>
        <fullName evidence="7">DNA helicase IV</fullName>
    </submittedName>
</protein>
<evidence type="ECO:0000256" key="5">
    <source>
        <dbReference type="PROSITE-ProRule" id="PRU00560"/>
    </source>
</evidence>
<dbReference type="SUPFAM" id="SSF57783">
    <property type="entry name" value="Zinc beta-ribbon"/>
    <property type="match status" value="1"/>
</dbReference>
<dbReference type="Pfam" id="PF00580">
    <property type="entry name" value="UvrD-helicase"/>
    <property type="match status" value="2"/>
</dbReference>
<evidence type="ECO:0000259" key="6">
    <source>
        <dbReference type="PROSITE" id="PS51198"/>
    </source>
</evidence>
<dbReference type="Proteomes" id="UP000031666">
    <property type="component" value="Unassembled WGS sequence"/>
</dbReference>
<evidence type="ECO:0000313" key="7">
    <source>
        <dbReference type="EMBL" id="GAM75303.1"/>
    </source>
</evidence>
<dbReference type="Pfam" id="PF01396">
    <property type="entry name" value="Zn_ribbon_Top1"/>
    <property type="match status" value="1"/>
</dbReference>
<organism evidence="7 8">
    <name type="scientific">Vibrio ishigakensis</name>
    <dbReference type="NCBI Taxonomy" id="1481914"/>
    <lineage>
        <taxon>Bacteria</taxon>
        <taxon>Pseudomonadati</taxon>
        <taxon>Pseudomonadota</taxon>
        <taxon>Gammaproteobacteria</taxon>
        <taxon>Vibrionales</taxon>
        <taxon>Vibrionaceae</taxon>
        <taxon>Vibrio</taxon>
    </lineage>
</organism>
<dbReference type="InterPro" id="IPR027417">
    <property type="entry name" value="P-loop_NTPase"/>
</dbReference>
<dbReference type="PANTHER" id="PTHR11070">
    <property type="entry name" value="UVRD / RECB / PCRA DNA HELICASE FAMILY MEMBER"/>
    <property type="match status" value="1"/>
</dbReference>
<dbReference type="EMBL" id="BBSC01000004">
    <property type="protein sequence ID" value="GAM75303.1"/>
    <property type="molecule type" value="Genomic_DNA"/>
</dbReference>
<dbReference type="GO" id="GO:0005829">
    <property type="term" value="C:cytosol"/>
    <property type="evidence" value="ECO:0007669"/>
    <property type="project" value="TreeGrafter"/>
</dbReference>
<dbReference type="GO" id="GO:0003916">
    <property type="term" value="F:DNA topoisomerase activity"/>
    <property type="evidence" value="ECO:0007669"/>
    <property type="project" value="InterPro"/>
</dbReference>
<dbReference type="PROSITE" id="PS51198">
    <property type="entry name" value="UVRD_HELICASE_ATP_BIND"/>
    <property type="match status" value="1"/>
</dbReference>
<proteinExistence type="predicted"/>
<dbReference type="GO" id="GO:0000725">
    <property type="term" value="P:recombinational repair"/>
    <property type="evidence" value="ECO:0007669"/>
    <property type="project" value="TreeGrafter"/>
</dbReference>
<dbReference type="GO" id="GO:0005694">
    <property type="term" value="C:chromosome"/>
    <property type="evidence" value="ECO:0007669"/>
    <property type="project" value="InterPro"/>
</dbReference>
<reference evidence="7 8" key="2">
    <citation type="submission" date="2015-01" db="EMBL/GenBank/DDBJ databases">
        <authorList>
            <consortium name="NBRP consortium"/>
            <person name="Sawabe T."/>
            <person name="Meirelles P."/>
            <person name="Feng G."/>
            <person name="Sayaka M."/>
            <person name="Hattori M."/>
            <person name="Ohkuma M."/>
        </authorList>
    </citation>
    <scope>NUCLEOTIDE SEQUENCE [LARGE SCALE GENOMIC DNA]</scope>
    <source>
        <strain evidence="8">JCM 19241</strain>
    </source>
</reference>
<dbReference type="GO" id="GO:0003677">
    <property type="term" value="F:DNA binding"/>
    <property type="evidence" value="ECO:0007669"/>
    <property type="project" value="InterPro"/>
</dbReference>
<dbReference type="Gene3D" id="3.40.91.30">
    <property type="match status" value="1"/>
</dbReference>
<comment type="caution">
    <text evidence="7">The sequence shown here is derived from an EMBL/GenBank/DDBJ whole genome shotgun (WGS) entry which is preliminary data.</text>
</comment>